<dbReference type="SUPFAM" id="SSF103481">
    <property type="entry name" value="Multidrug resistance efflux transporter EmrE"/>
    <property type="match status" value="1"/>
</dbReference>
<keyword evidence="1" id="KW-0812">Transmembrane</keyword>
<name>A0A075HTI4_9EURY</name>
<dbReference type="InterPro" id="IPR000620">
    <property type="entry name" value="EamA_dom"/>
</dbReference>
<dbReference type="InterPro" id="IPR037185">
    <property type="entry name" value="EmrE-like"/>
</dbReference>
<feature type="transmembrane region" description="Helical" evidence="1">
    <location>
        <begin position="83"/>
        <end position="103"/>
    </location>
</feature>
<dbReference type="PANTHER" id="PTHR22911:SF76">
    <property type="entry name" value="EAMA DOMAIN-CONTAINING PROTEIN"/>
    <property type="match status" value="1"/>
</dbReference>
<feature type="transmembrane region" description="Helical" evidence="1">
    <location>
        <begin position="195"/>
        <end position="216"/>
    </location>
</feature>
<feature type="transmembrane region" description="Helical" evidence="1">
    <location>
        <begin position="165"/>
        <end position="183"/>
    </location>
</feature>
<dbReference type="GO" id="GO:0016020">
    <property type="term" value="C:membrane"/>
    <property type="evidence" value="ECO:0007669"/>
    <property type="project" value="InterPro"/>
</dbReference>
<feature type="domain" description="EamA" evidence="2">
    <location>
        <begin position="16"/>
        <end position="154"/>
    </location>
</feature>
<feature type="transmembrane region" description="Helical" evidence="1">
    <location>
        <begin position="12"/>
        <end position="33"/>
    </location>
</feature>
<organism evidence="3">
    <name type="scientific">uncultured marine group II/III euryarchaeote KM3_85_D06</name>
    <dbReference type="NCBI Taxonomy" id="1456528"/>
    <lineage>
        <taxon>Archaea</taxon>
        <taxon>Methanobacteriati</taxon>
        <taxon>Methanobacteriota</taxon>
        <taxon>environmental samples</taxon>
    </lineage>
</organism>
<protein>
    <submittedName>
        <fullName evidence="3">Permeases of the drug/metabolite transporter family protein, permease component</fullName>
    </submittedName>
</protein>
<sequence>MRLGRVANSSPPNYAWFILGAAVIAVSSAGAVFQLIDEVPPILRASWRLQVTALLLLPPFILQFSKMRRDSPDDFARLWEKRVVLAIVGSGLCLWIHFGSWVWSLDHTSLTHSLLFVTAHPLVIVAGLYLMGHSINRKQTTGAIVGFLGAAITLLGVTTEGDVTLIGDAAAFIGAVAIVGYLVAGRFLREWMPLFVYAFPVTLIAATLLAFSSMVLEGTTFSGLPSNSSLIGWGDLIYLPAIAYLAFGPGLVGHTGINSVLRWFPPIIISVAVLFEPLIGSLIGWLLGTAVAPGLFTLLGGPFLIAGVILVTLGLSESGGDAPEPIEEE</sequence>
<feature type="transmembrane region" description="Helical" evidence="1">
    <location>
        <begin position="267"/>
        <end position="288"/>
    </location>
</feature>
<evidence type="ECO:0000259" key="2">
    <source>
        <dbReference type="Pfam" id="PF00892"/>
    </source>
</evidence>
<evidence type="ECO:0000256" key="1">
    <source>
        <dbReference type="SAM" id="Phobius"/>
    </source>
</evidence>
<keyword evidence="1" id="KW-1133">Transmembrane helix</keyword>
<dbReference type="AlphaFoldDB" id="A0A075HTI4"/>
<feature type="transmembrane region" description="Helical" evidence="1">
    <location>
        <begin position="236"/>
        <end position="255"/>
    </location>
</feature>
<dbReference type="EMBL" id="KF901129">
    <property type="protein sequence ID" value="AIF19094.1"/>
    <property type="molecule type" value="Genomic_DNA"/>
</dbReference>
<feature type="transmembrane region" description="Helical" evidence="1">
    <location>
        <begin position="142"/>
        <end position="159"/>
    </location>
</feature>
<evidence type="ECO:0000313" key="3">
    <source>
        <dbReference type="EMBL" id="AIF19094.1"/>
    </source>
</evidence>
<accession>A0A075HTI4</accession>
<keyword evidence="1" id="KW-0472">Membrane</keyword>
<feature type="transmembrane region" description="Helical" evidence="1">
    <location>
        <begin position="45"/>
        <end position="62"/>
    </location>
</feature>
<proteinExistence type="predicted"/>
<feature type="transmembrane region" description="Helical" evidence="1">
    <location>
        <begin position="109"/>
        <end position="130"/>
    </location>
</feature>
<feature type="transmembrane region" description="Helical" evidence="1">
    <location>
        <begin position="294"/>
        <end position="315"/>
    </location>
</feature>
<dbReference type="PANTHER" id="PTHR22911">
    <property type="entry name" value="ACYL-MALONYL CONDENSING ENZYME-RELATED"/>
    <property type="match status" value="1"/>
</dbReference>
<reference evidence="3" key="1">
    <citation type="journal article" date="2014" name="Genome Biol. Evol.">
        <title>Pangenome evidence for extensive interdomain horizontal transfer affecting lineage core and shell genes in uncultured planktonic thaumarchaeota and euryarchaeota.</title>
        <authorList>
            <person name="Deschamps P."/>
            <person name="Zivanovic Y."/>
            <person name="Moreira D."/>
            <person name="Rodriguez-Valera F."/>
            <person name="Lopez-Garcia P."/>
        </authorList>
    </citation>
    <scope>NUCLEOTIDE SEQUENCE</scope>
</reference>
<dbReference type="Pfam" id="PF00892">
    <property type="entry name" value="EamA"/>
    <property type="match status" value="1"/>
</dbReference>